<evidence type="ECO:0000259" key="11">
    <source>
        <dbReference type="PROSITE" id="PS51669"/>
    </source>
</evidence>
<reference evidence="12" key="1">
    <citation type="submission" date="2021-12" db="EMBL/GenBank/DDBJ databases">
        <authorList>
            <person name="Rodrigo-Torres L."/>
            <person name="Arahal R. D."/>
            <person name="Lucena T."/>
        </authorList>
    </citation>
    <scope>NUCLEOTIDE SEQUENCE</scope>
    <source>
        <strain evidence="12">CECT 8267</strain>
    </source>
</reference>
<dbReference type="InterPro" id="IPR006656">
    <property type="entry name" value="Mopterin_OxRdtase"/>
</dbReference>
<keyword evidence="10" id="KW-0534">Nitrate assimilation</keyword>
<keyword evidence="8" id="KW-0408">Iron</keyword>
<dbReference type="CDD" id="cd02791">
    <property type="entry name" value="MopB_CT_Nitrate-R-NapA-like"/>
    <property type="match status" value="1"/>
</dbReference>
<organism evidence="12 13">
    <name type="scientific">Sinobacterium norvegicum</name>
    <dbReference type="NCBI Taxonomy" id="1641715"/>
    <lineage>
        <taxon>Bacteria</taxon>
        <taxon>Pseudomonadati</taxon>
        <taxon>Pseudomonadota</taxon>
        <taxon>Gammaproteobacteria</taxon>
        <taxon>Cellvibrionales</taxon>
        <taxon>Spongiibacteraceae</taxon>
        <taxon>Sinobacterium</taxon>
    </lineage>
</organism>
<evidence type="ECO:0000256" key="7">
    <source>
        <dbReference type="ARBA" id="ARBA00023002"/>
    </source>
</evidence>
<evidence type="ECO:0000256" key="1">
    <source>
        <dbReference type="ARBA" id="ARBA00001942"/>
    </source>
</evidence>
<evidence type="ECO:0000313" key="12">
    <source>
        <dbReference type="EMBL" id="CAH0992063.1"/>
    </source>
</evidence>
<dbReference type="SUPFAM" id="SSF50692">
    <property type="entry name" value="ADC-like"/>
    <property type="match status" value="1"/>
</dbReference>
<dbReference type="InterPro" id="IPR027467">
    <property type="entry name" value="MopterinOxRdtase_cofactor_BS"/>
</dbReference>
<keyword evidence="5" id="KW-0500">Molybdenum</keyword>
<dbReference type="PROSITE" id="PS51669">
    <property type="entry name" value="4FE4S_MOW_BIS_MGD"/>
    <property type="match status" value="1"/>
</dbReference>
<comment type="similarity">
    <text evidence="3">Belongs to the prokaryotic molybdopterin-containing oxidoreductase family. NasA/NapA/NarB subfamily.</text>
</comment>
<comment type="cofactor">
    <cofactor evidence="2">
        <name>[4Fe-4S] cluster</name>
        <dbReference type="ChEBI" id="CHEBI:49883"/>
    </cofactor>
</comment>
<evidence type="ECO:0000313" key="13">
    <source>
        <dbReference type="Proteomes" id="UP000838100"/>
    </source>
</evidence>
<evidence type="ECO:0000256" key="5">
    <source>
        <dbReference type="ARBA" id="ARBA00022505"/>
    </source>
</evidence>
<keyword evidence="4" id="KW-0004">4Fe-4S</keyword>
<sequence length="754" mass="84720">MHHISAIALGERMVSEKLPGTGFGERDMLFGRKKKKPIVIADKKVKEWKYAVCGYCSTGCSLEVGVNEQGRPVATRGVDDGKVNTGKLCIKGIFEHELSESSGRGVQPLMRDRIFDDYKPVEWDEALDKTAAEFKRIQDKYGRDSVAIVSTGQLMTEEFYTLGKLVRGCIGTNNYDGNTTLCMASAVSGYKRSFGSDGPPGCYDDFEHTDCLMAFGSNLPEQHPIIYWRLKEAMEKRDFPLIVVDPRVTMFAQFADIHLPITPGTDLVLLNAIAHVILKEGLQDQDYIDAHCNDFEQMKDVVDKYDPTTAAKICGIDEDMIRHVARIYGRANSAMSIWTMGINQSTHGSDGVCAINNLNLITGNIGKPGGTSLSITGQCNAMGTREWSACSGLPGYRMLEKEKDRKEVAEFWNVDADFFPPKVGLKETDIFPAIESGQIKALWIVATNPMTSMPNLPRIRKTLENLEFMVVQDGYRDAETTEYAHVYLPGAVWGEKDGVLTNTERRVNLANKFVEPPGNSKPDLWIFNELAKRWDVSQQMKFPAAASDVFDEMKQLSKGDGRTLHIAGMSHKLIEQQRGIQWPMKEGEETGTQRLYSDGHFQTPNGKANLMALDYIENNEVPCEQFPFWMNSGRVVEHFHTRTKTGKLGNLNKYSPTPYMEINPDAAEQLGIRSMDYVRLVSRRGDAVVMAQLTHRVPRNMVFIPFHFHDCVNHLSLGLLDPHSRQPAFKQFSVKIEKVDQLEAAQLNARRRSF</sequence>
<dbReference type="PANTHER" id="PTHR43105:SF10">
    <property type="entry name" value="NADH-QUINONE OXIDOREDUCTASE SUBUNIT G"/>
    <property type="match status" value="1"/>
</dbReference>
<dbReference type="PANTHER" id="PTHR43105">
    <property type="entry name" value="RESPIRATORY NITRATE REDUCTASE"/>
    <property type="match status" value="1"/>
</dbReference>
<evidence type="ECO:0000256" key="10">
    <source>
        <dbReference type="ARBA" id="ARBA00023063"/>
    </source>
</evidence>
<dbReference type="Gene3D" id="2.20.25.90">
    <property type="entry name" value="ADC-like domains"/>
    <property type="match status" value="1"/>
</dbReference>
<dbReference type="EMBL" id="CAKLPX010000002">
    <property type="protein sequence ID" value="CAH0992063.1"/>
    <property type="molecule type" value="Genomic_DNA"/>
</dbReference>
<evidence type="ECO:0000256" key="3">
    <source>
        <dbReference type="ARBA" id="ARBA00008747"/>
    </source>
</evidence>
<keyword evidence="6" id="KW-0479">Metal-binding</keyword>
<protein>
    <submittedName>
        <fullName evidence="12">Nitrate reductase</fullName>
        <ecNumber evidence="12">1.7.5.1</ecNumber>
    </submittedName>
</protein>
<dbReference type="Gene3D" id="3.40.50.740">
    <property type="match status" value="1"/>
</dbReference>
<dbReference type="EC" id="1.7.5.1" evidence="12"/>
<dbReference type="InterPro" id="IPR006657">
    <property type="entry name" value="MoPterin_dinucl-bd_dom"/>
</dbReference>
<dbReference type="GO" id="GO:0160182">
    <property type="term" value="F:nitrate reductase (quinone) activity"/>
    <property type="evidence" value="ECO:0007669"/>
    <property type="project" value="UniProtKB-EC"/>
</dbReference>
<dbReference type="PROSITE" id="PS00551">
    <property type="entry name" value="MOLYBDOPTERIN_PROK_1"/>
    <property type="match status" value="1"/>
</dbReference>
<evidence type="ECO:0000256" key="6">
    <source>
        <dbReference type="ARBA" id="ARBA00022723"/>
    </source>
</evidence>
<dbReference type="InterPro" id="IPR050123">
    <property type="entry name" value="Prok_molybdopt-oxidoreductase"/>
</dbReference>
<dbReference type="PIRSF" id="PIRSF000144">
    <property type="entry name" value="CbbBc"/>
    <property type="match status" value="1"/>
</dbReference>
<dbReference type="CDD" id="cd02754">
    <property type="entry name" value="MopB_Nitrate-R-NapA-like"/>
    <property type="match status" value="1"/>
</dbReference>
<dbReference type="InterPro" id="IPR006963">
    <property type="entry name" value="Mopterin_OxRdtase_4Fe-4S_dom"/>
</dbReference>
<keyword evidence="13" id="KW-1185">Reference proteome</keyword>
<evidence type="ECO:0000256" key="4">
    <source>
        <dbReference type="ARBA" id="ARBA00022485"/>
    </source>
</evidence>
<evidence type="ECO:0000256" key="2">
    <source>
        <dbReference type="ARBA" id="ARBA00001966"/>
    </source>
</evidence>
<dbReference type="SUPFAM" id="SSF53706">
    <property type="entry name" value="Formate dehydrogenase/DMSO reductase, domains 1-3"/>
    <property type="match status" value="1"/>
</dbReference>
<dbReference type="SMART" id="SM00926">
    <property type="entry name" value="Molybdop_Fe4S4"/>
    <property type="match status" value="1"/>
</dbReference>
<dbReference type="Gene3D" id="3.40.228.10">
    <property type="entry name" value="Dimethylsulfoxide Reductase, domain 2"/>
    <property type="match status" value="1"/>
</dbReference>
<comment type="caution">
    <text evidence="12">The sequence shown here is derived from an EMBL/GenBank/DDBJ whole genome shotgun (WGS) entry which is preliminary data.</text>
</comment>
<evidence type="ECO:0000256" key="9">
    <source>
        <dbReference type="ARBA" id="ARBA00023014"/>
    </source>
</evidence>
<accession>A0ABN8EK55</accession>
<keyword evidence="7 12" id="KW-0560">Oxidoreductase</keyword>
<dbReference type="Pfam" id="PF00384">
    <property type="entry name" value="Molybdopterin"/>
    <property type="match status" value="1"/>
</dbReference>
<dbReference type="Gene3D" id="2.40.40.20">
    <property type="match status" value="1"/>
</dbReference>
<dbReference type="Pfam" id="PF04879">
    <property type="entry name" value="Molybdop_Fe4S4"/>
    <property type="match status" value="1"/>
</dbReference>
<dbReference type="InterPro" id="IPR009010">
    <property type="entry name" value="Asp_de-COase-like_dom_sf"/>
</dbReference>
<proteinExistence type="inferred from homology"/>
<name>A0ABN8EK55_9GAMM</name>
<gene>
    <name evidence="12" type="primary">narB</name>
    <name evidence="12" type="ORF">SIN8267_02178</name>
</gene>
<dbReference type="InterPro" id="IPR041957">
    <property type="entry name" value="CT_Nitrate-R-NapA-like"/>
</dbReference>
<dbReference type="RefSeq" id="WP_237444759.1">
    <property type="nucleotide sequence ID" value="NZ_CAKLPX010000002.1"/>
</dbReference>
<evidence type="ECO:0000256" key="8">
    <source>
        <dbReference type="ARBA" id="ARBA00023004"/>
    </source>
</evidence>
<dbReference type="Proteomes" id="UP000838100">
    <property type="component" value="Unassembled WGS sequence"/>
</dbReference>
<comment type="cofactor">
    <cofactor evidence="1">
        <name>Mo-bis(molybdopterin guanine dinucleotide)</name>
        <dbReference type="ChEBI" id="CHEBI:60539"/>
    </cofactor>
</comment>
<keyword evidence="9" id="KW-0411">Iron-sulfur</keyword>
<dbReference type="Pfam" id="PF01568">
    <property type="entry name" value="Molydop_binding"/>
    <property type="match status" value="1"/>
</dbReference>
<feature type="domain" description="4Fe-4S Mo/W bis-MGD-type" evidence="11">
    <location>
        <begin position="46"/>
        <end position="103"/>
    </location>
</feature>